<evidence type="ECO:0000259" key="7">
    <source>
        <dbReference type="SMART" id="SM00278"/>
    </source>
</evidence>
<evidence type="ECO:0000256" key="3">
    <source>
        <dbReference type="ARBA" id="ARBA00023125"/>
    </source>
</evidence>
<keyword evidence="2 6" id="KW-0227">DNA damage</keyword>
<keyword evidence="8" id="KW-0067">ATP-binding</keyword>
<dbReference type="InterPro" id="IPR036267">
    <property type="entry name" value="RuvA_C_sf"/>
</dbReference>
<dbReference type="Gene3D" id="1.10.150.20">
    <property type="entry name" value="5' to 3' exonuclease, C-terminal subdomain"/>
    <property type="match status" value="1"/>
</dbReference>
<evidence type="ECO:0000256" key="6">
    <source>
        <dbReference type="HAMAP-Rule" id="MF_00031"/>
    </source>
</evidence>
<dbReference type="SUPFAM" id="SSF50249">
    <property type="entry name" value="Nucleic acid-binding proteins"/>
    <property type="match status" value="1"/>
</dbReference>
<feature type="domain" description="Helix-hairpin-helix DNA-binding motif class 1" evidence="7">
    <location>
        <begin position="107"/>
        <end position="126"/>
    </location>
</feature>
<comment type="caution">
    <text evidence="8">The sequence shown here is derived from an EMBL/GenBank/DDBJ whole genome shotgun (WGS) entry which is preliminary data.</text>
</comment>
<dbReference type="HAMAP" id="MF_00031">
    <property type="entry name" value="DNA_HJ_migration_RuvA"/>
    <property type="match status" value="1"/>
</dbReference>
<dbReference type="SUPFAM" id="SSF47781">
    <property type="entry name" value="RuvA domain 2-like"/>
    <property type="match status" value="1"/>
</dbReference>
<feature type="region of interest" description="Domain III" evidence="6">
    <location>
        <begin position="147"/>
        <end position="199"/>
    </location>
</feature>
<organism evidence="8 9">
    <name type="scientific">Desulfosporosinus acididurans</name>
    <dbReference type="NCBI Taxonomy" id="476652"/>
    <lineage>
        <taxon>Bacteria</taxon>
        <taxon>Bacillati</taxon>
        <taxon>Bacillota</taxon>
        <taxon>Clostridia</taxon>
        <taxon>Eubacteriales</taxon>
        <taxon>Desulfitobacteriaceae</taxon>
        <taxon>Desulfosporosinus</taxon>
    </lineage>
</organism>
<evidence type="ECO:0000256" key="5">
    <source>
        <dbReference type="ARBA" id="ARBA00023204"/>
    </source>
</evidence>
<reference evidence="8 9" key="1">
    <citation type="submission" date="2015-06" db="EMBL/GenBank/DDBJ databases">
        <title>Draft genome of the moderately acidophilic sulfate reducer Candidatus Desulfosporosinus acididurans strain M1.</title>
        <authorList>
            <person name="Poehlein A."/>
            <person name="Petzsch P."/>
            <person name="Johnson B.D."/>
            <person name="Schloemann M."/>
            <person name="Daniel R."/>
            <person name="Muehling M."/>
        </authorList>
    </citation>
    <scope>NUCLEOTIDE SEQUENCE [LARGE SCALE GENOMIC DNA]</scope>
    <source>
        <strain evidence="8 9">M1</strain>
    </source>
</reference>
<keyword evidence="1 6" id="KW-0963">Cytoplasm</keyword>
<accession>A0A0J1FU14</accession>
<dbReference type="Pfam" id="PF07499">
    <property type="entry name" value="RuvA_C"/>
    <property type="match status" value="1"/>
</dbReference>
<comment type="caution">
    <text evidence="6">Lacks conserved residue(s) required for the propagation of feature annotation.</text>
</comment>
<dbReference type="InterPro" id="IPR012340">
    <property type="entry name" value="NA-bd_OB-fold"/>
</dbReference>
<sequence>MIGMLRGTVWEIQAERLVLEVQGVGYLLTVPNGLLAKAVPGQKLVLYTHVVRREDDIALYGFTSLGEKQLFLEMLSVSGIGPKAAISLLSTFGAAQIENAIVSENLNLLTKVPGVGKKIAQRLILELKEKFKGLALASEETAIAADLNPSQHSDALQTLLALGFGLEEARRALTHAGKDGGELTTEEQVKKALRLLAGG</sequence>
<comment type="similarity">
    <text evidence="6">Belongs to the RuvA family.</text>
</comment>
<dbReference type="Gene3D" id="2.40.50.140">
    <property type="entry name" value="Nucleic acid-binding proteins"/>
    <property type="match status" value="1"/>
</dbReference>
<dbReference type="InterPro" id="IPR010994">
    <property type="entry name" value="RuvA_2-like"/>
</dbReference>
<dbReference type="GO" id="GO:0009379">
    <property type="term" value="C:Holliday junction helicase complex"/>
    <property type="evidence" value="ECO:0007669"/>
    <property type="project" value="InterPro"/>
</dbReference>
<dbReference type="RefSeq" id="WP_047809725.1">
    <property type="nucleotide sequence ID" value="NZ_LDZY01000005.1"/>
</dbReference>
<dbReference type="InterPro" id="IPR003583">
    <property type="entry name" value="Hlx-hairpin-Hlx_DNA-bd_motif"/>
</dbReference>
<dbReference type="Gene3D" id="1.10.8.10">
    <property type="entry name" value="DNA helicase RuvA subunit, C-terminal domain"/>
    <property type="match status" value="1"/>
</dbReference>
<keyword evidence="8" id="KW-0547">Nucleotide-binding</keyword>
<comment type="domain">
    <text evidence="6">Has three domains with a flexible linker between the domains II and III and assumes an 'L' shape. Domain III is highly mobile and contacts RuvB.</text>
</comment>
<dbReference type="InterPro" id="IPR000085">
    <property type="entry name" value="RuvA"/>
</dbReference>
<dbReference type="GO" id="GO:0016787">
    <property type="term" value="F:hydrolase activity"/>
    <property type="evidence" value="ECO:0007669"/>
    <property type="project" value="UniProtKB-KW"/>
</dbReference>
<evidence type="ECO:0000313" key="8">
    <source>
        <dbReference type="EMBL" id="KLU66478.1"/>
    </source>
</evidence>
<dbReference type="GO" id="GO:0048476">
    <property type="term" value="C:Holliday junction resolvase complex"/>
    <property type="evidence" value="ECO:0007669"/>
    <property type="project" value="UniProtKB-UniRule"/>
</dbReference>
<protein>
    <recommendedName>
        <fullName evidence="6">Holliday junction branch migration complex subunit RuvA</fullName>
    </recommendedName>
</protein>
<dbReference type="Proteomes" id="UP000036356">
    <property type="component" value="Unassembled WGS sequence"/>
</dbReference>
<dbReference type="InterPro" id="IPR013849">
    <property type="entry name" value="DNA_helicase_Holl-junc_RuvA_I"/>
</dbReference>
<keyword evidence="5 6" id="KW-0234">DNA repair</keyword>
<dbReference type="Pfam" id="PF14520">
    <property type="entry name" value="HHH_5"/>
    <property type="match status" value="1"/>
</dbReference>
<dbReference type="GO" id="GO:0009378">
    <property type="term" value="F:four-way junction helicase activity"/>
    <property type="evidence" value="ECO:0007669"/>
    <property type="project" value="InterPro"/>
</dbReference>
<evidence type="ECO:0000256" key="2">
    <source>
        <dbReference type="ARBA" id="ARBA00022763"/>
    </source>
</evidence>
<dbReference type="NCBIfam" id="TIGR00084">
    <property type="entry name" value="ruvA"/>
    <property type="match status" value="1"/>
</dbReference>
<comment type="subcellular location">
    <subcellularLocation>
        <location evidence="6">Cytoplasm</location>
    </subcellularLocation>
</comment>
<dbReference type="GO" id="GO:0005524">
    <property type="term" value="F:ATP binding"/>
    <property type="evidence" value="ECO:0007669"/>
    <property type="project" value="InterPro"/>
</dbReference>
<dbReference type="SUPFAM" id="SSF46929">
    <property type="entry name" value="DNA helicase RuvA subunit, C-terminal domain"/>
    <property type="match status" value="1"/>
</dbReference>
<feature type="domain" description="Helix-hairpin-helix DNA-binding motif class 1" evidence="7">
    <location>
        <begin position="72"/>
        <end position="91"/>
    </location>
</feature>
<dbReference type="STRING" id="476652.DEAC_c18770"/>
<dbReference type="CDD" id="cd14332">
    <property type="entry name" value="UBA_RuvA_C"/>
    <property type="match status" value="1"/>
</dbReference>
<evidence type="ECO:0000313" key="9">
    <source>
        <dbReference type="Proteomes" id="UP000036356"/>
    </source>
</evidence>
<dbReference type="AlphaFoldDB" id="A0A0J1FU14"/>
<evidence type="ECO:0000256" key="1">
    <source>
        <dbReference type="ARBA" id="ARBA00022490"/>
    </source>
</evidence>
<comment type="subunit">
    <text evidence="6">Homotetramer. Forms an RuvA(8)-RuvB(12)-Holliday junction (HJ) complex. HJ DNA is sandwiched between 2 RuvA tetramers; dsDNA enters through RuvA and exits via RuvB. An RuvB hexamer assembles on each DNA strand where it exits the tetramer. Each RuvB hexamer is contacted by two RuvA subunits (via domain III) on 2 adjacent RuvB subunits; this complex drives branch migration. In the full resolvosome a probable DNA-RuvA(4)-RuvB(12)-RuvC(2) complex forms which resolves the HJ.</text>
</comment>
<gene>
    <name evidence="6 8" type="primary">ruvA</name>
    <name evidence="8" type="ORF">DEAC_c18770</name>
</gene>
<dbReference type="GO" id="GO:0006281">
    <property type="term" value="P:DNA repair"/>
    <property type="evidence" value="ECO:0007669"/>
    <property type="project" value="UniProtKB-UniRule"/>
</dbReference>
<evidence type="ECO:0000256" key="4">
    <source>
        <dbReference type="ARBA" id="ARBA00023172"/>
    </source>
</evidence>
<proteinExistence type="inferred from homology"/>
<dbReference type="SMART" id="SM00278">
    <property type="entry name" value="HhH1"/>
    <property type="match status" value="2"/>
</dbReference>
<keyword evidence="8" id="KW-0378">Hydrolase</keyword>
<name>A0A0J1FU14_9FIRM</name>
<keyword evidence="4 6" id="KW-0233">DNA recombination</keyword>
<keyword evidence="9" id="KW-1185">Reference proteome</keyword>
<dbReference type="GO" id="GO:0005737">
    <property type="term" value="C:cytoplasm"/>
    <property type="evidence" value="ECO:0007669"/>
    <property type="project" value="UniProtKB-SubCell"/>
</dbReference>
<dbReference type="PATRIC" id="fig|476652.3.peg.1942"/>
<keyword evidence="3 6" id="KW-0238">DNA-binding</keyword>
<dbReference type="GO" id="GO:0000400">
    <property type="term" value="F:four-way junction DNA binding"/>
    <property type="evidence" value="ECO:0007669"/>
    <property type="project" value="UniProtKB-UniRule"/>
</dbReference>
<keyword evidence="8" id="KW-0347">Helicase</keyword>
<dbReference type="Pfam" id="PF01330">
    <property type="entry name" value="RuvA_N"/>
    <property type="match status" value="1"/>
</dbReference>
<dbReference type="InterPro" id="IPR011114">
    <property type="entry name" value="RuvA_C"/>
</dbReference>
<comment type="function">
    <text evidence="6">The RuvA-RuvB-RuvC complex processes Holliday junction (HJ) DNA during genetic recombination and DNA repair, while the RuvA-RuvB complex plays an important role in the rescue of blocked DNA replication forks via replication fork reversal (RFR). RuvA specifically binds to HJ cruciform DNA, conferring on it an open structure. The RuvB hexamer acts as an ATP-dependent pump, pulling dsDNA into and through the RuvAB complex. HJ branch migration allows RuvC to scan DNA until it finds its consensus sequence, where it cleaves and resolves the cruciform DNA.</text>
</comment>
<dbReference type="EMBL" id="LDZY01000005">
    <property type="protein sequence ID" value="KLU66478.1"/>
    <property type="molecule type" value="Genomic_DNA"/>
</dbReference>
<dbReference type="GO" id="GO:0006310">
    <property type="term" value="P:DNA recombination"/>
    <property type="evidence" value="ECO:0007669"/>
    <property type="project" value="UniProtKB-UniRule"/>
</dbReference>